<name>A0A3S0JR25_9BACI</name>
<accession>A0A3S0JR25</accession>
<dbReference type="Proteomes" id="UP000276349">
    <property type="component" value="Unassembled WGS sequence"/>
</dbReference>
<organism evidence="1 2">
    <name type="scientific">Lysinibacillus telephonicus</name>
    <dbReference type="NCBI Taxonomy" id="1714840"/>
    <lineage>
        <taxon>Bacteria</taxon>
        <taxon>Bacillati</taxon>
        <taxon>Bacillota</taxon>
        <taxon>Bacilli</taxon>
        <taxon>Bacillales</taxon>
        <taxon>Bacillaceae</taxon>
        <taxon>Lysinibacillus</taxon>
    </lineage>
</organism>
<reference evidence="1 2" key="1">
    <citation type="submission" date="2018-12" db="EMBL/GenBank/DDBJ databases">
        <authorList>
            <person name="Yu L."/>
        </authorList>
    </citation>
    <scope>NUCLEOTIDE SEQUENCE [LARGE SCALE GENOMIC DNA]</scope>
    <source>
        <strain evidence="1 2">S5H2222</strain>
    </source>
</reference>
<sequence length="215" mass="24369">MIGLITLGTSPRLDLLSYFEEHCRGDKFILVGALDGLSNDSIKNLTVHEGKYPLSVRIGTQSEVIDIEVLKPFIEKQINHLHELGCKRAVLLCSGEFDFFFKSQIPIIRPSFLLEGTVKANQNNKNILVVSPIKEQIAANEKKWRSYGFNPIVIAIPPTDFSCKQIKNALPNDYVSQIVLDCISYTREHRLLVEKQTNWNTWTPIELVGAILNLY</sequence>
<evidence type="ECO:0000313" key="2">
    <source>
        <dbReference type="Proteomes" id="UP000276349"/>
    </source>
</evidence>
<dbReference type="OrthoDB" id="9798683at2"/>
<dbReference type="InterPro" id="IPR010843">
    <property type="entry name" value="Uncharacterised_AroM"/>
</dbReference>
<evidence type="ECO:0000313" key="1">
    <source>
        <dbReference type="EMBL" id="RTQ94327.1"/>
    </source>
</evidence>
<proteinExistence type="predicted"/>
<dbReference type="EMBL" id="RXNR01000012">
    <property type="protein sequence ID" value="RTQ94327.1"/>
    <property type="molecule type" value="Genomic_DNA"/>
</dbReference>
<dbReference type="RefSeq" id="WP_126293555.1">
    <property type="nucleotide sequence ID" value="NZ_CP185866.1"/>
</dbReference>
<evidence type="ECO:0008006" key="3">
    <source>
        <dbReference type="Google" id="ProtNLM"/>
    </source>
</evidence>
<dbReference type="AlphaFoldDB" id="A0A3S0JR25"/>
<gene>
    <name evidence="1" type="ORF">EKG35_06100</name>
</gene>
<keyword evidence="2" id="KW-1185">Reference proteome</keyword>
<dbReference type="Pfam" id="PF07302">
    <property type="entry name" value="AroM"/>
    <property type="match status" value="1"/>
</dbReference>
<comment type="caution">
    <text evidence="1">The sequence shown here is derived from an EMBL/GenBank/DDBJ whole genome shotgun (WGS) entry which is preliminary data.</text>
</comment>
<protein>
    <recommendedName>
        <fullName evidence="3">AroM family protein</fullName>
    </recommendedName>
</protein>